<feature type="domain" description="DUF2179" evidence="7">
    <location>
        <begin position="220"/>
        <end position="274"/>
    </location>
</feature>
<dbReference type="InterPro" id="IPR015867">
    <property type="entry name" value="N-reg_PII/ATP_PRibTrfase_C"/>
</dbReference>
<evidence type="ECO:0000256" key="5">
    <source>
        <dbReference type="ARBA" id="ARBA00023136"/>
    </source>
</evidence>
<protein>
    <recommendedName>
        <fullName evidence="7">DUF2179 domain-containing protein</fullName>
    </recommendedName>
</protein>
<dbReference type="InterPro" id="IPR019264">
    <property type="entry name" value="DUF2179"/>
</dbReference>
<keyword evidence="2" id="KW-1003">Cell membrane</keyword>
<feature type="transmembrane region" description="Helical" evidence="6">
    <location>
        <begin position="80"/>
        <end position="100"/>
    </location>
</feature>
<dbReference type="Pfam" id="PF10035">
    <property type="entry name" value="DUF2179"/>
    <property type="match status" value="1"/>
</dbReference>
<keyword evidence="5 6" id="KW-0472">Membrane</keyword>
<comment type="subcellular location">
    <subcellularLocation>
        <location evidence="1">Cell membrane</location>
        <topology evidence="1">Multi-pass membrane protein</topology>
    </subcellularLocation>
</comment>
<dbReference type="Gene3D" id="3.30.70.120">
    <property type="match status" value="1"/>
</dbReference>
<dbReference type="PANTHER" id="PTHR33545:SF5">
    <property type="entry name" value="UPF0750 MEMBRANE PROTEIN YITT"/>
    <property type="match status" value="1"/>
</dbReference>
<feature type="transmembrane region" description="Helical" evidence="6">
    <location>
        <begin position="14"/>
        <end position="32"/>
    </location>
</feature>
<dbReference type="RefSeq" id="WP_110935076.1">
    <property type="nucleotide sequence ID" value="NZ_KZ614146.1"/>
</dbReference>
<feature type="transmembrane region" description="Helical" evidence="6">
    <location>
        <begin position="150"/>
        <end position="171"/>
    </location>
</feature>
<dbReference type="EMBL" id="PDOE01000003">
    <property type="protein sequence ID" value="RKL67762.1"/>
    <property type="molecule type" value="Genomic_DNA"/>
</dbReference>
<keyword evidence="9" id="KW-1185">Reference proteome</keyword>
<evidence type="ECO:0000256" key="3">
    <source>
        <dbReference type="ARBA" id="ARBA00022692"/>
    </source>
</evidence>
<dbReference type="InterPro" id="IPR003740">
    <property type="entry name" value="YitT"/>
</dbReference>
<dbReference type="Proteomes" id="UP000281498">
    <property type="component" value="Unassembled WGS sequence"/>
</dbReference>
<evidence type="ECO:0000313" key="9">
    <source>
        <dbReference type="Proteomes" id="UP000281498"/>
    </source>
</evidence>
<evidence type="ECO:0000256" key="1">
    <source>
        <dbReference type="ARBA" id="ARBA00004651"/>
    </source>
</evidence>
<evidence type="ECO:0000256" key="2">
    <source>
        <dbReference type="ARBA" id="ARBA00022475"/>
    </source>
</evidence>
<feature type="transmembrane region" description="Helical" evidence="6">
    <location>
        <begin position="52"/>
        <end position="74"/>
    </location>
</feature>
<evidence type="ECO:0000313" key="8">
    <source>
        <dbReference type="EMBL" id="RKL67762.1"/>
    </source>
</evidence>
<evidence type="ECO:0000259" key="7">
    <source>
        <dbReference type="Pfam" id="PF10035"/>
    </source>
</evidence>
<gene>
    <name evidence="8" type="ORF">CR203_10480</name>
</gene>
<organism evidence="8 9">
    <name type="scientific">Salipaludibacillus neizhouensis</name>
    <dbReference type="NCBI Taxonomy" id="885475"/>
    <lineage>
        <taxon>Bacteria</taxon>
        <taxon>Bacillati</taxon>
        <taxon>Bacillota</taxon>
        <taxon>Bacilli</taxon>
        <taxon>Bacillales</taxon>
        <taxon>Bacillaceae</taxon>
    </lineage>
</organism>
<comment type="caution">
    <text evidence="8">The sequence shown here is derived from an EMBL/GenBank/DDBJ whole genome shotgun (WGS) entry which is preliminary data.</text>
</comment>
<dbReference type="InterPro" id="IPR051461">
    <property type="entry name" value="UPF0750_membrane"/>
</dbReference>
<feature type="transmembrane region" description="Helical" evidence="6">
    <location>
        <begin position="107"/>
        <end position="130"/>
    </location>
</feature>
<dbReference type="PANTHER" id="PTHR33545">
    <property type="entry name" value="UPF0750 MEMBRANE PROTEIN YITT-RELATED"/>
    <property type="match status" value="1"/>
</dbReference>
<keyword evidence="3 6" id="KW-0812">Transmembrane</keyword>
<name>A0A3A9KB42_9BACI</name>
<sequence length="280" mass="30878">MTKNLDIIEEAKKIVVAIITAFFMAISLNYFLIPANVFASGFTGMAQILSELVPLSPGILLLLLNIPVAVIGWLKVGKSFTFYSFLNVAFTTFFLEAIPVKVFSEDIILNAVFGGVFAGLGAGVILKWGGSTGGVDILALLAAKKNDRPIGVYFLIMNAIIVVTSGMMFGMEKALYTLLNLYVASRIIDTIHTRHVKLTAMVVTNKADELQEAFYKKVMRGVTRIPAKGGYSKEDKEVLLIVITRYELYFLQQVIDEVDPKAFTNIMQTTGIHGMFRKND</sequence>
<dbReference type="CDD" id="cd16380">
    <property type="entry name" value="YitT_C"/>
    <property type="match status" value="1"/>
</dbReference>
<dbReference type="OrthoDB" id="2417289at2"/>
<accession>A0A3A9KB42</accession>
<evidence type="ECO:0000256" key="6">
    <source>
        <dbReference type="SAM" id="Phobius"/>
    </source>
</evidence>
<dbReference type="GO" id="GO:0005886">
    <property type="term" value="C:plasma membrane"/>
    <property type="evidence" value="ECO:0007669"/>
    <property type="project" value="UniProtKB-SubCell"/>
</dbReference>
<dbReference type="Pfam" id="PF02588">
    <property type="entry name" value="YitT_membrane"/>
    <property type="match status" value="1"/>
</dbReference>
<dbReference type="PIRSF" id="PIRSF006483">
    <property type="entry name" value="Membrane_protein_YitT"/>
    <property type="match status" value="1"/>
</dbReference>
<proteinExistence type="predicted"/>
<dbReference type="AlphaFoldDB" id="A0A3A9KB42"/>
<evidence type="ECO:0000256" key="4">
    <source>
        <dbReference type="ARBA" id="ARBA00022989"/>
    </source>
</evidence>
<reference evidence="8 9" key="1">
    <citation type="submission" date="2017-10" db="EMBL/GenBank/DDBJ databases">
        <title>Bacillus sp. nov., a halophilic bacterium isolated from a Keqin Lake.</title>
        <authorList>
            <person name="Wang H."/>
        </authorList>
    </citation>
    <scope>NUCLEOTIDE SEQUENCE [LARGE SCALE GENOMIC DNA]</scope>
    <source>
        <strain evidence="8 9">KCTC 13187</strain>
    </source>
</reference>
<keyword evidence="4 6" id="KW-1133">Transmembrane helix</keyword>